<organism evidence="2 3">
    <name type="scientific">Streptomyces canus</name>
    <dbReference type="NCBI Taxonomy" id="58343"/>
    <lineage>
        <taxon>Bacteria</taxon>
        <taxon>Bacillati</taxon>
        <taxon>Actinomycetota</taxon>
        <taxon>Actinomycetes</taxon>
        <taxon>Kitasatosporales</taxon>
        <taxon>Streptomycetaceae</taxon>
        <taxon>Streptomyces</taxon>
        <taxon>Streptomyces aurantiacus group</taxon>
    </lineage>
</organism>
<dbReference type="Gene3D" id="3.40.50.720">
    <property type="entry name" value="NAD(P)-binding Rossmann-like Domain"/>
    <property type="match status" value="1"/>
</dbReference>
<dbReference type="EMBL" id="JAUSZV010000005">
    <property type="protein sequence ID" value="MDQ0907633.1"/>
    <property type="molecule type" value="Genomic_DNA"/>
</dbReference>
<sequence length="95" mass="10411">MRHARHARRSLCYVDDTIDGVLVLAASDEPGPVNVGGGEEIPMLDLAGSASGIRFVERPVDEPLAASERPNRRRRARARPASAASKRRVNRRVAR</sequence>
<dbReference type="SUPFAM" id="SSF51735">
    <property type="entry name" value="NAD(P)-binding Rossmann-fold domains"/>
    <property type="match status" value="1"/>
</dbReference>
<protein>
    <submittedName>
        <fullName evidence="2">Nucleoside-diphosphate-sugar epimerase</fullName>
    </submittedName>
</protein>
<dbReference type="AlphaFoldDB" id="A0AAW8FCU4"/>
<evidence type="ECO:0000313" key="3">
    <source>
        <dbReference type="Proteomes" id="UP001234216"/>
    </source>
</evidence>
<name>A0AAW8FCU4_9ACTN</name>
<gene>
    <name evidence="2" type="ORF">QFZ22_003618</name>
</gene>
<reference evidence="2" key="1">
    <citation type="submission" date="2023-07" db="EMBL/GenBank/DDBJ databases">
        <title>Comparative genomics of wheat-associated soil bacteria to identify genetic determinants of phenazine resistance.</title>
        <authorList>
            <person name="Mouncey N."/>
        </authorList>
    </citation>
    <scope>NUCLEOTIDE SEQUENCE</scope>
    <source>
        <strain evidence="2">V4I22</strain>
    </source>
</reference>
<dbReference type="Proteomes" id="UP001234216">
    <property type="component" value="Unassembled WGS sequence"/>
</dbReference>
<dbReference type="InterPro" id="IPR036291">
    <property type="entry name" value="NAD(P)-bd_dom_sf"/>
</dbReference>
<feature type="region of interest" description="Disordered" evidence="1">
    <location>
        <begin position="61"/>
        <end position="95"/>
    </location>
</feature>
<comment type="caution">
    <text evidence="2">The sequence shown here is derived from an EMBL/GenBank/DDBJ whole genome shotgun (WGS) entry which is preliminary data.</text>
</comment>
<dbReference type="Gene3D" id="3.90.25.10">
    <property type="entry name" value="UDP-galactose 4-epimerase, domain 1"/>
    <property type="match status" value="1"/>
</dbReference>
<accession>A0AAW8FCU4</accession>
<evidence type="ECO:0000313" key="2">
    <source>
        <dbReference type="EMBL" id="MDQ0907633.1"/>
    </source>
</evidence>
<feature type="compositionally biased region" description="Basic residues" evidence="1">
    <location>
        <begin position="85"/>
        <end position="95"/>
    </location>
</feature>
<evidence type="ECO:0000256" key="1">
    <source>
        <dbReference type="SAM" id="MobiDB-lite"/>
    </source>
</evidence>
<proteinExistence type="predicted"/>